<dbReference type="OrthoDB" id="1601230at2759"/>
<dbReference type="SUPFAM" id="SSF54909">
    <property type="entry name" value="Dimeric alpha+beta barrel"/>
    <property type="match status" value="1"/>
</dbReference>
<name>A0A166LYR6_9AGAM</name>
<keyword evidence="3" id="KW-1185">Reference proteome</keyword>
<evidence type="ECO:0000313" key="2">
    <source>
        <dbReference type="EMBL" id="KZP23461.1"/>
    </source>
</evidence>
<protein>
    <recommendedName>
        <fullName evidence="1">Stress-response A/B barrel domain-containing protein</fullName>
    </recommendedName>
</protein>
<dbReference type="AlphaFoldDB" id="A0A166LYR6"/>
<dbReference type="InterPro" id="IPR013097">
    <property type="entry name" value="Dabb"/>
</dbReference>
<dbReference type="EMBL" id="KV417532">
    <property type="protein sequence ID" value="KZP23461.1"/>
    <property type="molecule type" value="Genomic_DNA"/>
</dbReference>
<gene>
    <name evidence="2" type="ORF">FIBSPDRAFT_858418</name>
</gene>
<evidence type="ECO:0000313" key="3">
    <source>
        <dbReference type="Proteomes" id="UP000076532"/>
    </source>
</evidence>
<organism evidence="2 3">
    <name type="scientific">Athelia psychrophila</name>
    <dbReference type="NCBI Taxonomy" id="1759441"/>
    <lineage>
        <taxon>Eukaryota</taxon>
        <taxon>Fungi</taxon>
        <taxon>Dikarya</taxon>
        <taxon>Basidiomycota</taxon>
        <taxon>Agaricomycotina</taxon>
        <taxon>Agaricomycetes</taxon>
        <taxon>Agaricomycetidae</taxon>
        <taxon>Atheliales</taxon>
        <taxon>Atheliaceae</taxon>
        <taxon>Athelia</taxon>
    </lineage>
</organism>
<dbReference type="Proteomes" id="UP000076532">
    <property type="component" value="Unassembled WGS sequence"/>
</dbReference>
<dbReference type="InterPro" id="IPR011008">
    <property type="entry name" value="Dimeric_a/b-barrel"/>
</dbReference>
<evidence type="ECO:0000259" key="1">
    <source>
        <dbReference type="PROSITE" id="PS51502"/>
    </source>
</evidence>
<accession>A0A166LYR6</accession>
<proteinExistence type="predicted"/>
<dbReference type="Pfam" id="PF07876">
    <property type="entry name" value="Dabb"/>
    <property type="match status" value="1"/>
</dbReference>
<dbReference type="PROSITE" id="PS51502">
    <property type="entry name" value="S_R_A_B_BARREL"/>
    <property type="match status" value="1"/>
</dbReference>
<feature type="domain" description="Stress-response A/B barrel" evidence="1">
    <location>
        <begin position="1"/>
        <end position="53"/>
    </location>
</feature>
<sequence length="60" mass="6720">MSIEAFTRGLQVIFVLTFNSVEDYTYYVNEDAVHLAFAAELGNAVSDIWVGDFVNEAPPY</sequence>
<dbReference type="Gene3D" id="3.30.70.100">
    <property type="match status" value="1"/>
</dbReference>
<reference evidence="2 3" key="1">
    <citation type="journal article" date="2016" name="Mol. Biol. Evol.">
        <title>Comparative Genomics of Early-Diverging Mushroom-Forming Fungi Provides Insights into the Origins of Lignocellulose Decay Capabilities.</title>
        <authorList>
            <person name="Nagy L.G."/>
            <person name="Riley R."/>
            <person name="Tritt A."/>
            <person name="Adam C."/>
            <person name="Daum C."/>
            <person name="Floudas D."/>
            <person name="Sun H."/>
            <person name="Yadav J.S."/>
            <person name="Pangilinan J."/>
            <person name="Larsson K.H."/>
            <person name="Matsuura K."/>
            <person name="Barry K."/>
            <person name="Labutti K."/>
            <person name="Kuo R."/>
            <person name="Ohm R.A."/>
            <person name="Bhattacharya S.S."/>
            <person name="Shirouzu T."/>
            <person name="Yoshinaga Y."/>
            <person name="Martin F.M."/>
            <person name="Grigoriev I.V."/>
            <person name="Hibbett D.S."/>
        </authorList>
    </citation>
    <scope>NUCLEOTIDE SEQUENCE [LARGE SCALE GENOMIC DNA]</scope>
    <source>
        <strain evidence="2 3">CBS 109695</strain>
    </source>
</reference>